<dbReference type="CDD" id="cd10789">
    <property type="entry name" value="GH38N_AMII_ER_cytosolic"/>
    <property type="match status" value="1"/>
</dbReference>
<accession>A0A0D8J451</accession>
<dbReference type="InterPro" id="IPR041147">
    <property type="entry name" value="GH38_C"/>
</dbReference>
<sequence length="1034" mass="116833">MSLLHSEYRDRLAHWQRVLASDFYRPLESIQFDGFTTMRHLTPGQAAQGPFCPMEEGTAWGHTWEYMWCRADITLPEAAANKTVAMELDLGGEATLFVNGKAFGTRRAEWVSVPHHYICDNILTHCAQPGERFSLLFEVYAGHYFPDVGGCSTGPVLPGTLQDPAAEGCRSRMGRNTFGIWNENAYQLWMDVSTLSMLMDELPEDSLRASQIADGLERYTRIVDFEQPAETRDECYRQARASLRPLLECHNGSTAPLMAAVGNSHLDLAWLWPMQETHRKTARTFAAQLRLLEQYPEYRYIQSQPAAYEMCREHYPELYERIRSAVRSGRWIAEGAMYVEPDTNIPSGEALVRQLVFGKRFYRDELGIDSQVLWLPDTFGYSAVLPQLLAGCGVRYLVTQKIFWSYNEGDPFPYHYFNWKGMDGSQVVSFLPTNYTYRTDPKELCGVWKKRVQKRHLEDFLIPFGYGDGGGGPCRDHIEYALRERDLEGMPKVEMCSPLEFFEALQAKGGPQNTWDGELYFNAHRGTYTTQASVKKNNRLSERALHHMELWGALAARHGHPYDAEQARRLWKTLLLNQFHDILPGSSIARVYNEANQALEALQRDAQTLCTDARRALLRPVKQDDAVTVFNGLSFAREELVALPRAFAHGAQTAEGEPVAVCGTQALVTLPALGAVTLLPAGGGQSQPRAFAKQLETGVLLQNERVAMQVDRQGHVISYTLDGREMAAGRPMNVLRMYKDVPRIFDAWDIDSNYREQEACTARADTLELLKEEGFSVSVRWTGSIGRSAVTQVITLRTGSPVAEFDTTIQWRELHRLLKVEFPVDVRAENAIHEIQFGYVERPTHRSRGYDQQRFEVCNHRYTALCDNSHGCAVLNDCKYGVGVEQNSIELTLLRAAASPEMASDQGEHRFRYGFTAWSESFAQAPVVQQAAAFNDPVWLEAGSLQAFSAFSTDAANVVIDTVKRADDESGDLILRLYESKKADTYFHIRSDLPVETLIPCDLLETPVGRAAALKAELHVRPFEVSTYRIKLRE</sequence>
<evidence type="ECO:0000256" key="1">
    <source>
        <dbReference type="ARBA" id="ARBA00009792"/>
    </source>
</evidence>
<keyword evidence="7" id="KW-1185">Reference proteome</keyword>
<dbReference type="RefSeq" id="WP_050004780.1">
    <property type="nucleotide sequence ID" value="NZ_DAWBJP010000014.1"/>
</dbReference>
<proteinExistence type="inferred from homology"/>
<dbReference type="InterPro" id="IPR015341">
    <property type="entry name" value="Glyco_hydro_38_cen"/>
</dbReference>
<evidence type="ECO:0000259" key="5">
    <source>
        <dbReference type="SMART" id="SM00872"/>
    </source>
</evidence>
<dbReference type="GO" id="GO:0030246">
    <property type="term" value="F:carbohydrate binding"/>
    <property type="evidence" value="ECO:0007669"/>
    <property type="project" value="InterPro"/>
</dbReference>
<dbReference type="Pfam" id="PF22907">
    <property type="entry name" value="Ams1-like_1st"/>
    <property type="match status" value="1"/>
</dbReference>
<feature type="domain" description="Glycoside hydrolase family 38 central" evidence="5">
    <location>
        <begin position="522"/>
        <end position="599"/>
    </location>
</feature>
<dbReference type="Gene3D" id="1.20.1270.50">
    <property type="entry name" value="Glycoside hydrolase family 38, central domain"/>
    <property type="match status" value="1"/>
</dbReference>
<organism evidence="6 7">
    <name type="scientific">Ruthenibacterium lactatiformans</name>
    <dbReference type="NCBI Taxonomy" id="1550024"/>
    <lineage>
        <taxon>Bacteria</taxon>
        <taxon>Bacillati</taxon>
        <taxon>Bacillota</taxon>
        <taxon>Clostridia</taxon>
        <taxon>Eubacteriales</taxon>
        <taxon>Oscillospiraceae</taxon>
        <taxon>Ruthenibacterium</taxon>
    </lineage>
</organism>
<dbReference type="Pfam" id="PF17677">
    <property type="entry name" value="Glyco_hydro38C2"/>
    <property type="match status" value="1"/>
</dbReference>
<dbReference type="AlphaFoldDB" id="A0A0D8J451"/>
<dbReference type="FunFam" id="1.20.1270.50:FF:000004">
    <property type="entry name" value="alpha-mannosidase 2C1 isoform X1"/>
    <property type="match status" value="1"/>
</dbReference>
<dbReference type="Gene3D" id="3.20.110.10">
    <property type="entry name" value="Glycoside hydrolase 38, N terminal domain"/>
    <property type="match status" value="1"/>
</dbReference>
<dbReference type="InterPro" id="IPR011013">
    <property type="entry name" value="Gal_mutarotase_sf_dom"/>
</dbReference>
<dbReference type="InterPro" id="IPR011682">
    <property type="entry name" value="Glyco_hydro_38_C"/>
</dbReference>
<dbReference type="GeneID" id="42855986"/>
<keyword evidence="4" id="KW-0326">Glycosidase</keyword>
<dbReference type="Pfam" id="PF01074">
    <property type="entry name" value="Glyco_hydro_38N"/>
    <property type="match status" value="1"/>
</dbReference>
<dbReference type="SMART" id="SM00872">
    <property type="entry name" value="Alpha-mann_mid"/>
    <property type="match status" value="1"/>
</dbReference>
<evidence type="ECO:0000256" key="3">
    <source>
        <dbReference type="ARBA" id="ARBA00022801"/>
    </source>
</evidence>
<dbReference type="InterPro" id="IPR054723">
    <property type="entry name" value="Ams1-like_N"/>
</dbReference>
<reference evidence="6" key="1">
    <citation type="submission" date="2015-02" db="EMBL/GenBank/DDBJ databases">
        <title>A novel member of the family Ruminococcaceae isolated from human feces.</title>
        <authorList>
            <person name="Shkoporov A.N."/>
            <person name="Chaplin A.V."/>
            <person name="Motuzova O.V."/>
            <person name="Kafarskaia L.I."/>
            <person name="Khokhlova E.V."/>
            <person name="Efimov B.A."/>
        </authorList>
    </citation>
    <scope>NUCLEOTIDE SEQUENCE [LARGE SCALE GENOMIC DNA]</scope>
    <source>
        <strain evidence="6">585-1</strain>
    </source>
</reference>
<dbReference type="InterPro" id="IPR037094">
    <property type="entry name" value="Glyco_hydro_38_cen_sf"/>
</dbReference>
<dbReference type="InterPro" id="IPR000602">
    <property type="entry name" value="Glyco_hydro_38_N"/>
</dbReference>
<dbReference type="Gene3D" id="2.60.40.2220">
    <property type="match status" value="1"/>
</dbReference>
<evidence type="ECO:0000256" key="4">
    <source>
        <dbReference type="ARBA" id="ARBA00023295"/>
    </source>
</evidence>
<evidence type="ECO:0000313" key="7">
    <source>
        <dbReference type="Proteomes" id="UP000032483"/>
    </source>
</evidence>
<dbReference type="Gene3D" id="2.70.98.30">
    <property type="entry name" value="Golgi alpha-mannosidase II, domain 4"/>
    <property type="match status" value="1"/>
</dbReference>
<comment type="caution">
    <text evidence="6">The sequence shown here is derived from an EMBL/GenBank/DDBJ whole genome shotgun (WGS) entry which is preliminary data.</text>
</comment>
<keyword evidence="2" id="KW-0479">Metal-binding</keyword>
<dbReference type="SUPFAM" id="SSF88713">
    <property type="entry name" value="Glycoside hydrolase/deacetylase"/>
    <property type="match status" value="1"/>
</dbReference>
<dbReference type="SUPFAM" id="SSF88688">
    <property type="entry name" value="Families 57/38 glycoside transferase middle domain"/>
    <property type="match status" value="1"/>
</dbReference>
<name>A0A0D8J451_9FIRM</name>
<dbReference type="InterPro" id="IPR011330">
    <property type="entry name" value="Glyco_hydro/deAcase_b/a-brl"/>
</dbReference>
<evidence type="ECO:0000256" key="2">
    <source>
        <dbReference type="ARBA" id="ARBA00022723"/>
    </source>
</evidence>
<dbReference type="EMBL" id="JXXK01000005">
    <property type="protein sequence ID" value="KJF40588.1"/>
    <property type="molecule type" value="Genomic_DNA"/>
</dbReference>
<dbReference type="PANTHER" id="PTHR46017:SF1">
    <property type="entry name" value="ALPHA-MANNOSIDASE 2C1"/>
    <property type="match status" value="1"/>
</dbReference>
<dbReference type="SUPFAM" id="SSF74650">
    <property type="entry name" value="Galactose mutarotase-like"/>
    <property type="match status" value="1"/>
</dbReference>
<dbReference type="GO" id="GO:0046872">
    <property type="term" value="F:metal ion binding"/>
    <property type="evidence" value="ECO:0007669"/>
    <property type="project" value="UniProtKB-KW"/>
</dbReference>
<dbReference type="PANTHER" id="PTHR46017">
    <property type="entry name" value="ALPHA-MANNOSIDASE 2C1"/>
    <property type="match status" value="1"/>
</dbReference>
<dbReference type="InterPro" id="IPR028995">
    <property type="entry name" value="Glyco_hydro_57/38_cen_sf"/>
</dbReference>
<comment type="similarity">
    <text evidence="1">Belongs to the glycosyl hydrolase 38 family.</text>
</comment>
<dbReference type="Proteomes" id="UP000032483">
    <property type="component" value="Unassembled WGS sequence"/>
</dbReference>
<dbReference type="GO" id="GO:0009313">
    <property type="term" value="P:oligosaccharide catabolic process"/>
    <property type="evidence" value="ECO:0007669"/>
    <property type="project" value="TreeGrafter"/>
</dbReference>
<protein>
    <submittedName>
        <fullName evidence="6">Alpha-mannosidase</fullName>
    </submittedName>
</protein>
<dbReference type="PATRIC" id="fig|1550024.3.peg.1130"/>
<keyword evidence="3" id="KW-0378">Hydrolase</keyword>
<dbReference type="GO" id="GO:0006013">
    <property type="term" value="P:mannose metabolic process"/>
    <property type="evidence" value="ECO:0007669"/>
    <property type="project" value="InterPro"/>
</dbReference>
<dbReference type="InterPro" id="IPR027291">
    <property type="entry name" value="Glyco_hydro_38_N_sf"/>
</dbReference>
<dbReference type="Pfam" id="PF09261">
    <property type="entry name" value="Alpha-mann_mid"/>
    <property type="match status" value="1"/>
</dbReference>
<dbReference type="Pfam" id="PF07748">
    <property type="entry name" value="Glyco_hydro_38C"/>
    <property type="match status" value="1"/>
</dbReference>
<dbReference type="GO" id="GO:0004559">
    <property type="term" value="F:alpha-mannosidase activity"/>
    <property type="evidence" value="ECO:0007669"/>
    <property type="project" value="InterPro"/>
</dbReference>
<evidence type="ECO:0000313" key="6">
    <source>
        <dbReference type="EMBL" id="KJF40588.1"/>
    </source>
</evidence>
<gene>
    <name evidence="6" type="ORF">TQ39_05015</name>
</gene>